<dbReference type="SUPFAM" id="SSF81338">
    <property type="entry name" value="Aquaporin-like"/>
    <property type="match status" value="2"/>
</dbReference>
<dbReference type="PRINTS" id="PR00783">
    <property type="entry name" value="MINTRINSICP"/>
</dbReference>
<name>A0A6J4ITW2_9ACTN</name>
<evidence type="ECO:0000256" key="5">
    <source>
        <dbReference type="ARBA" id="ARBA00023136"/>
    </source>
</evidence>
<gene>
    <name evidence="8" type="ORF">AVDCRST_MAG50-2800</name>
</gene>
<keyword evidence="4 7" id="KW-1133">Transmembrane helix</keyword>
<evidence type="ECO:0000256" key="1">
    <source>
        <dbReference type="ARBA" id="ARBA00004141"/>
    </source>
</evidence>
<keyword evidence="5 7" id="KW-0472">Membrane</keyword>
<comment type="subcellular location">
    <subcellularLocation>
        <location evidence="1">Membrane</location>
        <topology evidence="1">Multi-pass membrane protein</topology>
    </subcellularLocation>
</comment>
<feature type="transmembrane region" description="Helical" evidence="7">
    <location>
        <begin position="130"/>
        <end position="152"/>
    </location>
</feature>
<dbReference type="InterPro" id="IPR034294">
    <property type="entry name" value="Aquaporin_transptr"/>
</dbReference>
<dbReference type="PANTHER" id="PTHR45724">
    <property type="entry name" value="AQUAPORIN NIP2-1"/>
    <property type="match status" value="1"/>
</dbReference>
<dbReference type="InterPro" id="IPR000425">
    <property type="entry name" value="MIP"/>
</dbReference>
<feature type="transmembrane region" description="Helical" evidence="7">
    <location>
        <begin position="172"/>
        <end position="192"/>
    </location>
</feature>
<feature type="transmembrane region" description="Helical" evidence="7">
    <location>
        <begin position="24"/>
        <end position="46"/>
    </location>
</feature>
<evidence type="ECO:0000256" key="6">
    <source>
        <dbReference type="RuleBase" id="RU000477"/>
    </source>
</evidence>
<comment type="similarity">
    <text evidence="6">Belongs to the MIP/aquaporin (TC 1.A.8) family.</text>
</comment>
<evidence type="ECO:0000256" key="3">
    <source>
        <dbReference type="ARBA" id="ARBA00022692"/>
    </source>
</evidence>
<dbReference type="EMBL" id="CADCTF010000130">
    <property type="protein sequence ID" value="CAA9261796.1"/>
    <property type="molecule type" value="Genomic_DNA"/>
</dbReference>
<evidence type="ECO:0000256" key="7">
    <source>
        <dbReference type="SAM" id="Phobius"/>
    </source>
</evidence>
<dbReference type="InterPro" id="IPR023271">
    <property type="entry name" value="Aquaporin-like"/>
</dbReference>
<proteinExistence type="inferred from homology"/>
<keyword evidence="2 6" id="KW-0813">Transport</keyword>
<dbReference type="Pfam" id="PF00230">
    <property type="entry name" value="MIP"/>
    <property type="match status" value="1"/>
</dbReference>
<protein>
    <submittedName>
        <fullName evidence="8">Aquaporin Z</fullName>
    </submittedName>
</protein>
<evidence type="ECO:0000313" key="8">
    <source>
        <dbReference type="EMBL" id="CAA9261796.1"/>
    </source>
</evidence>
<evidence type="ECO:0000256" key="2">
    <source>
        <dbReference type="ARBA" id="ARBA00022448"/>
    </source>
</evidence>
<dbReference type="Gene3D" id="1.20.1080.10">
    <property type="entry name" value="Glycerol uptake facilitator protein"/>
    <property type="match status" value="1"/>
</dbReference>
<accession>A0A6J4ITW2</accession>
<evidence type="ECO:0000256" key="4">
    <source>
        <dbReference type="ARBA" id="ARBA00022989"/>
    </source>
</evidence>
<organism evidence="8">
    <name type="scientific">uncultured Acidimicrobiales bacterium</name>
    <dbReference type="NCBI Taxonomy" id="310071"/>
    <lineage>
        <taxon>Bacteria</taxon>
        <taxon>Bacillati</taxon>
        <taxon>Actinomycetota</taxon>
        <taxon>Acidimicrobiia</taxon>
        <taxon>Acidimicrobiales</taxon>
        <taxon>environmental samples</taxon>
    </lineage>
</organism>
<dbReference type="GO" id="GO:0016020">
    <property type="term" value="C:membrane"/>
    <property type="evidence" value="ECO:0007669"/>
    <property type="project" value="UniProtKB-SubCell"/>
</dbReference>
<keyword evidence="3 6" id="KW-0812">Transmembrane</keyword>
<feature type="transmembrane region" description="Helical" evidence="7">
    <location>
        <begin position="67"/>
        <end position="87"/>
    </location>
</feature>
<feature type="transmembrane region" description="Helical" evidence="7">
    <location>
        <begin position="102"/>
        <end position="123"/>
    </location>
</feature>
<dbReference type="PANTHER" id="PTHR45724:SF13">
    <property type="entry name" value="AQUAPORIN NIP1-1-RELATED"/>
    <property type="match status" value="1"/>
</dbReference>
<dbReference type="AlphaFoldDB" id="A0A6J4ITW2"/>
<reference evidence="8" key="1">
    <citation type="submission" date="2020-02" db="EMBL/GenBank/DDBJ databases">
        <authorList>
            <person name="Meier V. D."/>
        </authorList>
    </citation>
    <scope>NUCLEOTIDE SEQUENCE</scope>
    <source>
        <strain evidence="8">AVDCRST_MAG50</strain>
    </source>
</reference>
<dbReference type="GO" id="GO:0015267">
    <property type="term" value="F:channel activity"/>
    <property type="evidence" value="ECO:0007669"/>
    <property type="project" value="InterPro"/>
</dbReference>
<sequence>MVGSGIAAERLSPDDVGLQLLENAAATAAGLVALILAFGPVSGAHFNPVVSLVDAVLGGLDGRDVPVYIGAQITGGITGAIVANVMFELDPVTWSDYTRSAGGLWLGEVVATIGLLVVIFGVVRSGRSAAAPFAVGAYIGGAYFFTSSTSFANPAVTIARAFTDTFSGIAPSSVAAFVAFQLLGGALALALVRALYPDIAEVAADVIVPAAGASSASPT</sequence>